<sequence length="57" mass="6935">MSLRIRGSTEYEWNVMFIFDIYHSLFMLITVGLVDMYHQWKTETEKVNRRTSRMSVS</sequence>
<accession>A0A0E9Q7E6</accession>
<evidence type="ECO:0000256" key="1">
    <source>
        <dbReference type="SAM" id="Phobius"/>
    </source>
</evidence>
<protein>
    <submittedName>
        <fullName evidence="2">Uncharacterized protein</fullName>
    </submittedName>
</protein>
<name>A0A0E9Q7E6_ANGAN</name>
<keyword evidence="1" id="KW-0472">Membrane</keyword>
<organism evidence="2">
    <name type="scientific">Anguilla anguilla</name>
    <name type="common">European freshwater eel</name>
    <name type="synonym">Muraena anguilla</name>
    <dbReference type="NCBI Taxonomy" id="7936"/>
    <lineage>
        <taxon>Eukaryota</taxon>
        <taxon>Metazoa</taxon>
        <taxon>Chordata</taxon>
        <taxon>Craniata</taxon>
        <taxon>Vertebrata</taxon>
        <taxon>Euteleostomi</taxon>
        <taxon>Actinopterygii</taxon>
        <taxon>Neopterygii</taxon>
        <taxon>Teleostei</taxon>
        <taxon>Anguilliformes</taxon>
        <taxon>Anguillidae</taxon>
        <taxon>Anguilla</taxon>
    </lineage>
</organism>
<keyword evidence="1" id="KW-1133">Transmembrane helix</keyword>
<keyword evidence="1" id="KW-0812">Transmembrane</keyword>
<feature type="transmembrane region" description="Helical" evidence="1">
    <location>
        <begin position="15"/>
        <end position="34"/>
    </location>
</feature>
<evidence type="ECO:0000313" key="2">
    <source>
        <dbReference type="EMBL" id="JAH12033.1"/>
    </source>
</evidence>
<reference evidence="2" key="1">
    <citation type="submission" date="2014-11" db="EMBL/GenBank/DDBJ databases">
        <authorList>
            <person name="Amaro Gonzalez C."/>
        </authorList>
    </citation>
    <scope>NUCLEOTIDE SEQUENCE</scope>
</reference>
<dbReference type="EMBL" id="GBXM01096544">
    <property type="protein sequence ID" value="JAH12033.1"/>
    <property type="molecule type" value="Transcribed_RNA"/>
</dbReference>
<proteinExistence type="predicted"/>
<reference evidence="2" key="2">
    <citation type="journal article" date="2015" name="Fish Shellfish Immunol.">
        <title>Early steps in the European eel (Anguilla anguilla)-Vibrio vulnificus interaction in the gills: Role of the RtxA13 toxin.</title>
        <authorList>
            <person name="Callol A."/>
            <person name="Pajuelo D."/>
            <person name="Ebbesson L."/>
            <person name="Teles M."/>
            <person name="MacKenzie S."/>
            <person name="Amaro C."/>
        </authorList>
    </citation>
    <scope>NUCLEOTIDE SEQUENCE</scope>
</reference>
<dbReference type="AlphaFoldDB" id="A0A0E9Q7E6"/>